<keyword evidence="4" id="KW-1185">Reference proteome</keyword>
<evidence type="ECO:0000313" key="3">
    <source>
        <dbReference type="EMBL" id="NNU81607.1"/>
    </source>
</evidence>
<dbReference type="Proteomes" id="UP000572377">
    <property type="component" value="Unassembled WGS sequence"/>
</dbReference>
<dbReference type="PROSITE" id="PS51257">
    <property type="entry name" value="PROKAR_LIPOPROTEIN"/>
    <property type="match status" value="1"/>
</dbReference>
<comment type="caution">
    <text evidence="3">The sequence shown here is derived from an EMBL/GenBank/DDBJ whole genome shotgun (WGS) entry which is preliminary data.</text>
</comment>
<name>A0A849L684_9RHOB</name>
<evidence type="ECO:0000256" key="2">
    <source>
        <dbReference type="SAM" id="SignalP"/>
    </source>
</evidence>
<gene>
    <name evidence="3" type="ORF">HMH01_14295</name>
</gene>
<organism evidence="3 4">
    <name type="scientific">Halovulum dunhuangense</name>
    <dbReference type="NCBI Taxonomy" id="1505036"/>
    <lineage>
        <taxon>Bacteria</taxon>
        <taxon>Pseudomonadati</taxon>
        <taxon>Pseudomonadota</taxon>
        <taxon>Alphaproteobacteria</taxon>
        <taxon>Rhodobacterales</taxon>
        <taxon>Paracoccaceae</taxon>
        <taxon>Halovulum</taxon>
    </lineage>
</organism>
<feature type="chain" id="PRO_5032587700" evidence="2">
    <location>
        <begin position="22"/>
        <end position="62"/>
    </location>
</feature>
<reference evidence="3 4" key="1">
    <citation type="submission" date="2020-05" db="EMBL/GenBank/DDBJ databases">
        <title>Gimesia benthica sp. nov., a novel planctomycete isolated from a deep-sea water sample of the Northwest Indian Ocean.</title>
        <authorList>
            <person name="Wang J."/>
            <person name="Ruan C."/>
            <person name="Song L."/>
            <person name="Zhu Y."/>
            <person name="Li A."/>
            <person name="Zheng X."/>
            <person name="Wang L."/>
            <person name="Lu Z."/>
            <person name="Huang Y."/>
            <person name="Du W."/>
            <person name="Zhou Y."/>
            <person name="Huang L."/>
            <person name="Dai X."/>
        </authorList>
    </citation>
    <scope>NUCLEOTIDE SEQUENCE [LARGE SCALE GENOMIC DNA]</scope>
    <source>
        <strain evidence="3 4">YYQ-30</strain>
    </source>
</reference>
<accession>A0A849L684</accession>
<dbReference type="EMBL" id="JABFBC010000002">
    <property type="protein sequence ID" value="NNU81607.1"/>
    <property type="molecule type" value="Genomic_DNA"/>
</dbReference>
<feature type="signal peptide" evidence="2">
    <location>
        <begin position="1"/>
        <end position="21"/>
    </location>
</feature>
<feature type="region of interest" description="Disordered" evidence="1">
    <location>
        <begin position="35"/>
        <end position="62"/>
    </location>
</feature>
<dbReference type="AlphaFoldDB" id="A0A849L684"/>
<keyword evidence="2" id="KW-0732">Signal</keyword>
<dbReference type="RefSeq" id="WP_171326437.1">
    <property type="nucleotide sequence ID" value="NZ_JABFBC010000002.1"/>
</dbReference>
<protein>
    <submittedName>
        <fullName evidence="3">Uncharacterized protein</fullName>
    </submittedName>
</protein>
<proteinExistence type="predicted"/>
<evidence type="ECO:0000313" key="4">
    <source>
        <dbReference type="Proteomes" id="UP000572377"/>
    </source>
</evidence>
<sequence length="62" mass="6186">MKLTGLLTTAFVLGLAGMASAGCMDMTTATKDMTPLPTADAGKATATPSILLPQDGAKTEEG</sequence>
<evidence type="ECO:0000256" key="1">
    <source>
        <dbReference type="SAM" id="MobiDB-lite"/>
    </source>
</evidence>